<proteinExistence type="predicted"/>
<feature type="signal peptide" evidence="4">
    <location>
        <begin position="1"/>
        <end position="23"/>
    </location>
</feature>
<dbReference type="NCBIfam" id="TIGR04183">
    <property type="entry name" value="Por_Secre_tail"/>
    <property type="match status" value="1"/>
</dbReference>
<keyword evidence="1 4" id="KW-0732">Signal</keyword>
<dbReference type="InterPro" id="IPR013529">
    <property type="entry name" value="Glyco_hydro_42_N"/>
</dbReference>
<keyword evidence="2" id="KW-0378">Hydrolase</keyword>
<dbReference type="Pfam" id="PF02449">
    <property type="entry name" value="Glyco_hydro_42"/>
    <property type="match status" value="1"/>
</dbReference>
<dbReference type="EMBL" id="JABBHF010000002">
    <property type="protein sequence ID" value="NMH86814.1"/>
    <property type="molecule type" value="Genomic_DNA"/>
</dbReference>
<dbReference type="SUPFAM" id="SSF51445">
    <property type="entry name" value="(Trans)glycosidases"/>
    <property type="match status" value="1"/>
</dbReference>
<dbReference type="RefSeq" id="WP_169670712.1">
    <property type="nucleotide sequence ID" value="NZ_JABBHF010000002.1"/>
</dbReference>
<dbReference type="Gene3D" id="3.40.50.880">
    <property type="match status" value="1"/>
</dbReference>
<name>A0ABX1RWF1_9FLAO</name>
<dbReference type="InterPro" id="IPR029062">
    <property type="entry name" value="Class_I_gatase-like"/>
</dbReference>
<protein>
    <submittedName>
        <fullName evidence="7">T9SS type A sorting domain-containing protein</fullName>
    </submittedName>
</protein>
<dbReference type="Pfam" id="PF18962">
    <property type="entry name" value="Por_Secre_tail"/>
    <property type="match status" value="1"/>
</dbReference>
<keyword evidence="3" id="KW-0326">Glycosidase</keyword>
<dbReference type="InterPro" id="IPR017853">
    <property type="entry name" value="GH"/>
</dbReference>
<dbReference type="InterPro" id="IPR026444">
    <property type="entry name" value="Secre_tail"/>
</dbReference>
<evidence type="ECO:0000256" key="2">
    <source>
        <dbReference type="ARBA" id="ARBA00022801"/>
    </source>
</evidence>
<evidence type="ECO:0000259" key="5">
    <source>
        <dbReference type="Pfam" id="PF02449"/>
    </source>
</evidence>
<organism evidence="7 8">
    <name type="scientific">Flavivirga algicola</name>
    <dbReference type="NCBI Taxonomy" id="2729136"/>
    <lineage>
        <taxon>Bacteria</taxon>
        <taxon>Pseudomonadati</taxon>
        <taxon>Bacteroidota</taxon>
        <taxon>Flavobacteriia</taxon>
        <taxon>Flavobacteriales</taxon>
        <taxon>Flavobacteriaceae</taxon>
        <taxon>Flavivirga</taxon>
    </lineage>
</organism>
<feature type="domain" description="Glycoside hydrolase family 42 N-terminal" evidence="5">
    <location>
        <begin position="307"/>
        <end position="518"/>
    </location>
</feature>
<gene>
    <name evidence="7" type="ORF">HHX25_04815</name>
</gene>
<dbReference type="Gene3D" id="3.20.20.80">
    <property type="entry name" value="Glycosidases"/>
    <property type="match status" value="1"/>
</dbReference>
<reference evidence="7 8" key="1">
    <citation type="submission" date="2020-04" db="EMBL/GenBank/DDBJ databases">
        <title>A Flavivirga sp. nov.</title>
        <authorList>
            <person name="Sun X."/>
        </authorList>
    </citation>
    <scope>NUCLEOTIDE SEQUENCE [LARGE SCALE GENOMIC DNA]</scope>
    <source>
        <strain evidence="7 8">Y03</strain>
    </source>
</reference>
<dbReference type="CDD" id="cd03143">
    <property type="entry name" value="A4_beta-galactosidase_middle_domain"/>
    <property type="match status" value="1"/>
</dbReference>
<evidence type="ECO:0000313" key="8">
    <source>
        <dbReference type="Proteomes" id="UP000746690"/>
    </source>
</evidence>
<accession>A0ABX1RWF1</accession>
<feature type="chain" id="PRO_5046089770" evidence="4">
    <location>
        <begin position="24"/>
        <end position="1012"/>
    </location>
</feature>
<evidence type="ECO:0000256" key="1">
    <source>
        <dbReference type="ARBA" id="ARBA00022729"/>
    </source>
</evidence>
<dbReference type="Proteomes" id="UP000746690">
    <property type="component" value="Unassembled WGS sequence"/>
</dbReference>
<comment type="caution">
    <text evidence="7">The sequence shown here is derived from an EMBL/GenBank/DDBJ whole genome shotgun (WGS) entry which is preliminary data.</text>
</comment>
<feature type="domain" description="Secretion system C-terminal sorting" evidence="6">
    <location>
        <begin position="931"/>
        <end position="1006"/>
    </location>
</feature>
<evidence type="ECO:0000259" key="6">
    <source>
        <dbReference type="Pfam" id="PF18962"/>
    </source>
</evidence>
<evidence type="ECO:0000313" key="7">
    <source>
        <dbReference type="EMBL" id="NMH86814.1"/>
    </source>
</evidence>
<keyword evidence="8" id="KW-1185">Reference proteome</keyword>
<sequence>MEFIKNYILRTILVLLITTTGFAQTTKETALNKIDELNTLITSAENQGFDATREKMSVRVAEVFLYYADRDENSIDYNETIFASQLALPKEVSDDYTDRELAELLPEFERGEVVKLLDLGIEMLTKVISGEIVREPTFNPDYTKLDVNGTRIEQDGNPVFLADWVFKPESAGSINLKEYFGSIGGAFIRPADMEKNAQDEIVLKALTKSVLEGFPQPGDFGLGFLAQRNVAVPDYIKNDYPEIEDGFSLHTGFDIDHPKAREFHADFFRLVVPLMKEGNHSKLGYLLTNEPHWNINGTWAVVDPTPFTQEKFGTWLNNKHGDVAALNALWGTNFADFAEAGNTFQTPISNLTTEGTPRWYDLVRFNQERVNEWYDFLIASIKTHDPNAKTHLKLIPTMWSQGRRTTGLDFEHLTRASTIIGNDANSANSEAWDGASVSDYWMDKYALEWRNTAMTYDFLSSILPNAINYNSESGFTGWGRFRNLFLEPSYLNAVHWFAVIQGMDIVNSWEWGRNSVGVLRSGGVAYVDMMPQTLNTTHLAMLEMTAHGEEMSKLQDMERHIRVFYSETSAINDEDYMEGEIQLIYEDLFFNGYKIGFATANILETHDNKDWKIVVIRNTPRVTVDEFNALQTYLNNGGTVIMDSGSIIEDEYGRNLSGQLTAGSGKLSVVDTANLASIAISEVQGLGIYPVVNAVETNTQGDGFQGVMHRAVQMNDGRKVIALINMGLTDATVNLSLPGNPKLALKNMVNGTDLENGFVMKPEDVLLLDVAKFHKGDDSYTLKVNGETCPDKNNGTVEITARDAGNYTATINGTDYDFIKDTTIENLTPGAYELCILNTDSNVEQCFNLTVEEGEELTAKISSIKSATDRVAIDISKGTAPFHVLVNGEEVMETSRTSFAVSARQGDNVEVKSEVACEGVVSKQMAIIDEIYPNPFSSEVTLRVNAEENVASPEISMFNILGKRVQNLNTSSVKKGNMYEINISHLDELPTGIYVVNVVLKDEVKSFKLVKN</sequence>
<evidence type="ECO:0000256" key="4">
    <source>
        <dbReference type="SAM" id="SignalP"/>
    </source>
</evidence>
<evidence type="ECO:0000256" key="3">
    <source>
        <dbReference type="ARBA" id="ARBA00023295"/>
    </source>
</evidence>